<feature type="coiled-coil region" evidence="2">
    <location>
        <begin position="927"/>
        <end position="954"/>
    </location>
</feature>
<dbReference type="PROSITE" id="PS51232">
    <property type="entry name" value="GBD_FH3"/>
    <property type="match status" value="1"/>
</dbReference>
<dbReference type="EMBL" id="CAXLJM020000027">
    <property type="protein sequence ID" value="CAL8095965.1"/>
    <property type="molecule type" value="Genomic_DNA"/>
</dbReference>
<feature type="compositionally biased region" description="Low complexity" evidence="3">
    <location>
        <begin position="257"/>
        <end position="277"/>
    </location>
</feature>
<name>A0ABP1QBW7_9HEXA</name>
<comment type="similarity">
    <text evidence="1">Belongs to the formin homology family.</text>
</comment>
<dbReference type="SMART" id="SM01139">
    <property type="entry name" value="Drf_FH3"/>
    <property type="match status" value="1"/>
</dbReference>
<dbReference type="Gene3D" id="1.20.58.2220">
    <property type="entry name" value="Formin, FH2 domain"/>
    <property type="match status" value="1"/>
</dbReference>
<dbReference type="PANTHER" id="PTHR45857">
    <property type="entry name" value="FORMIN-LIKE PROTEIN"/>
    <property type="match status" value="1"/>
</dbReference>
<dbReference type="SMART" id="SM01140">
    <property type="entry name" value="Drf_GBD"/>
    <property type="match status" value="1"/>
</dbReference>
<dbReference type="InterPro" id="IPR011989">
    <property type="entry name" value="ARM-like"/>
</dbReference>
<dbReference type="PROSITE" id="PS51444">
    <property type="entry name" value="FH2"/>
    <property type="match status" value="1"/>
</dbReference>
<dbReference type="Pfam" id="PF06371">
    <property type="entry name" value="Drf_GBD"/>
    <property type="match status" value="2"/>
</dbReference>
<keyword evidence="2" id="KW-0175">Coiled coil</keyword>
<reference evidence="7 8" key="1">
    <citation type="submission" date="2024-08" db="EMBL/GenBank/DDBJ databases">
        <authorList>
            <person name="Cucini C."/>
            <person name="Frati F."/>
        </authorList>
    </citation>
    <scope>NUCLEOTIDE SEQUENCE [LARGE SCALE GENOMIC DNA]</scope>
</reference>
<feature type="domain" description="GBD/FH3" evidence="5">
    <location>
        <begin position="110"/>
        <end position="552"/>
    </location>
</feature>
<dbReference type="InterPro" id="IPR010473">
    <property type="entry name" value="GTPase-bd"/>
</dbReference>
<feature type="domain" description="DAD" evidence="4">
    <location>
        <begin position="1069"/>
        <end position="1102"/>
    </location>
</feature>
<feature type="region of interest" description="Disordered" evidence="3">
    <location>
        <begin position="245"/>
        <end position="292"/>
    </location>
</feature>
<keyword evidence="8" id="KW-1185">Reference proteome</keyword>
<evidence type="ECO:0000313" key="8">
    <source>
        <dbReference type="Proteomes" id="UP001642540"/>
    </source>
</evidence>
<dbReference type="InterPro" id="IPR042201">
    <property type="entry name" value="FH2_Formin_sf"/>
</dbReference>
<evidence type="ECO:0000256" key="1">
    <source>
        <dbReference type="ARBA" id="ARBA00023449"/>
    </source>
</evidence>
<dbReference type="InterPro" id="IPR015425">
    <property type="entry name" value="FH2_Formin"/>
</dbReference>
<evidence type="ECO:0000259" key="4">
    <source>
        <dbReference type="PROSITE" id="PS51231"/>
    </source>
</evidence>
<dbReference type="InterPro" id="IPR014767">
    <property type="entry name" value="DAD_dom"/>
</dbReference>
<accession>A0ABP1QBW7</accession>
<gene>
    <name evidence="7" type="ORF">ODALV1_LOCUS9224</name>
</gene>
<organism evidence="7 8">
    <name type="scientific">Orchesella dallaii</name>
    <dbReference type="NCBI Taxonomy" id="48710"/>
    <lineage>
        <taxon>Eukaryota</taxon>
        <taxon>Metazoa</taxon>
        <taxon>Ecdysozoa</taxon>
        <taxon>Arthropoda</taxon>
        <taxon>Hexapoda</taxon>
        <taxon>Collembola</taxon>
        <taxon>Entomobryomorpha</taxon>
        <taxon>Entomobryoidea</taxon>
        <taxon>Orchesellidae</taxon>
        <taxon>Orchesellinae</taxon>
        <taxon>Orchesella</taxon>
    </lineage>
</organism>
<dbReference type="Pfam" id="PF02181">
    <property type="entry name" value="FH2"/>
    <property type="match status" value="1"/>
</dbReference>
<feature type="region of interest" description="Disordered" evidence="3">
    <location>
        <begin position="574"/>
        <end position="633"/>
    </location>
</feature>
<dbReference type="PROSITE" id="PS51231">
    <property type="entry name" value="DAD"/>
    <property type="match status" value="1"/>
</dbReference>
<feature type="compositionally biased region" description="Pro residues" evidence="3">
    <location>
        <begin position="597"/>
        <end position="629"/>
    </location>
</feature>
<dbReference type="SMART" id="SM00498">
    <property type="entry name" value="FH2"/>
    <property type="match status" value="1"/>
</dbReference>
<dbReference type="Pfam" id="PF06367">
    <property type="entry name" value="Drf_FH3"/>
    <property type="match status" value="1"/>
</dbReference>
<dbReference type="InterPro" id="IPR016024">
    <property type="entry name" value="ARM-type_fold"/>
</dbReference>
<evidence type="ECO:0008006" key="9">
    <source>
        <dbReference type="Google" id="ProtNLM"/>
    </source>
</evidence>
<evidence type="ECO:0000259" key="5">
    <source>
        <dbReference type="PROSITE" id="PS51232"/>
    </source>
</evidence>
<dbReference type="InterPro" id="IPR010472">
    <property type="entry name" value="FH3_dom"/>
</dbReference>
<dbReference type="PANTHER" id="PTHR45857:SF4">
    <property type="entry name" value="FORMIN-LIKE PROTEIN"/>
    <property type="match status" value="1"/>
</dbReference>
<comment type="caution">
    <text evidence="7">The sequence shown here is derived from an EMBL/GenBank/DDBJ whole genome shotgun (WGS) entry which is preliminary data.</text>
</comment>
<dbReference type="Proteomes" id="UP001642540">
    <property type="component" value="Unassembled WGS sequence"/>
</dbReference>
<evidence type="ECO:0000259" key="6">
    <source>
        <dbReference type="PROSITE" id="PS51444"/>
    </source>
</evidence>
<dbReference type="SUPFAM" id="SSF101447">
    <property type="entry name" value="Formin homology 2 domain (FH2 domain)"/>
    <property type="match status" value="1"/>
</dbReference>
<dbReference type="Gene3D" id="1.25.10.10">
    <property type="entry name" value="Leucine-rich Repeat Variant"/>
    <property type="match status" value="2"/>
</dbReference>
<feature type="domain" description="FH2" evidence="6">
    <location>
        <begin position="638"/>
        <end position="1042"/>
    </location>
</feature>
<feature type="coiled-coil region" evidence="2">
    <location>
        <begin position="472"/>
        <end position="506"/>
    </location>
</feature>
<protein>
    <recommendedName>
        <fullName evidence="9">Formin-like protein</fullName>
    </recommendedName>
</protein>
<proteinExistence type="inferred from homology"/>
<evidence type="ECO:0000313" key="7">
    <source>
        <dbReference type="EMBL" id="CAL8095965.1"/>
    </source>
</evidence>
<dbReference type="InterPro" id="IPR043592">
    <property type="entry name" value="FMNL_animal"/>
</dbReference>
<evidence type="ECO:0000256" key="2">
    <source>
        <dbReference type="SAM" id="Coils"/>
    </source>
</evidence>
<dbReference type="SUPFAM" id="SSF48371">
    <property type="entry name" value="ARM repeat"/>
    <property type="match status" value="1"/>
</dbReference>
<sequence>MGNNLSNYRRPASGAGDDATLKFKSSIRTAGGVDFVTHAQSGVSGNHFSSNDMNPGFNSFSGSSCGPTSINTTGNGTGCHPHGLDPPNFVRNRRDLVSMRSSKYSPKPATPMPNTDELEKRFTKVLASMDLPPDKAKLLKQYDEKKKWEIVCDQELVQVRDPPSFYLKKLQTYLDPKASRSFKKRKVVGDSTSTQVLKDLEISLRTNNIEWVREFLNEDNRGLEVLVDYLNFRLVMLRHESKPPLEQDVGFTKDRSSSPNSGPQSFSNGNAGVVVDGNGVGPKSIGSPGTINKRTSKHLSKLNMGDAKDDIHVCILCLRAIMNTKHGLNLVMLKQEAINAIALSLKHKSLRTKGMVLELLAAVCLVQGSHQLILKAFDNFKEVCCEKRRFETLVDDFMNYESFHVDFLAACIQFINIVVHSVDDMNQRVYLQYEFTQLGIDQYLEKLKNTPSEELRVQILAYLDNVFDVAALMEDSETKNSAVERVAELEEELSHIKEIYQKLDSESMSKHLEFEQKIREITEERDYLLSKQKEITEEVTTLRRAVTEKEEEKKSMMARLSQNITTLMDPVETEVKSPFQSKSPNIDTAPLMKASVPAPPVPPPPPPPFGGPPPPPPPNLRGPPPPPNFPGMNGSMTIKKAVQPKCKLPTLNWTVLKPREVKGTVFNQLDDSKYYNMLNFDDFERRFKIGTVGGIDKSSDDAETDGGLSSFPSKRFKKPEAISLLEHTRLRNIAISRRKLDLSIDVVIRAVNSLDLTILKHDQVEVLQRMVPTEQECKLYREYIFAKRNPELLTEEDKFLYQLSRIERISTKLSVMAYIATFNELASVLQPQIHAVIQASRTVRTSDKFHQVLEIILAFGNYMNAAKRGPAYGFKIQSLECLTDTKSLDRKQSLLNYIAETVAQNFPQLKGFMNELQIVEKASTVSLENVLSDLHDLEKGMELTKKESEFLKQKNEVNTVVRDFLVNSEDRLVKIRNECKTAVSDFGECVEFYGEERQQTDTTGFYSAILKFIRAYKQAETDIEQRNRMSRNQSPIEAINRVTGKKNQADAVINELKRRQAPETTKKVQEVYHGALEDILSDLKNEPYRRADALRRSQRRKVNERLSRNFDDLEI</sequence>
<feature type="compositionally biased region" description="Basic and acidic residues" evidence="3">
    <location>
        <begin position="245"/>
        <end position="256"/>
    </location>
</feature>
<evidence type="ECO:0000256" key="3">
    <source>
        <dbReference type="SAM" id="MobiDB-lite"/>
    </source>
</evidence>
<dbReference type="InterPro" id="IPR014768">
    <property type="entry name" value="GBD/FH3_dom"/>
</dbReference>